<protein>
    <submittedName>
        <fullName evidence="2">Coiled-coil domain-containing protein 84 isoform X2</fullName>
    </submittedName>
</protein>
<dbReference type="Proteomes" id="UP001230051">
    <property type="component" value="Unassembled WGS sequence"/>
</dbReference>
<evidence type="ECO:0000313" key="2">
    <source>
        <dbReference type="EMBL" id="KAK1153463.1"/>
    </source>
</evidence>
<sequence length="355" mass="40307">MGAFYCSVCKQTFFAGKSHIFGKKHQDKLKIVLTKFLDKVKEARRMLKAPAVEKYDVTEHKLNFWCYCCGAEVQKHVTNGNLTVLCGGLLEHLASPEHRKQTDRFWWENKADSKLKEKFLFSEEEMDRFKTEVAKALESYEEKEDEFIKQQASYIREVEQRRQEVMQSILEPESESESPQGPPQCGPPGHIESSGNRYNDRREGAGKRAGPSGADEFEDSDWAGAGLDLTFIGYQDSSSGGNVHTGATPPWLKQDPEEGGSGTQEPQAGPSHEEFLKHKEQEKLRKLPASRVGANFDHASQTDAGWLPSFGRVWNSGRRWQSRHQFRAEEGQGTTHKRKKHEPWKGSKKHKPADS</sequence>
<dbReference type="PANTHER" id="PTHR31198">
    <property type="entry name" value="COILED-COIL DOMAIN-CONTAINING PROTEIN 84"/>
    <property type="match status" value="1"/>
</dbReference>
<feature type="region of interest" description="Disordered" evidence="1">
    <location>
        <begin position="324"/>
        <end position="355"/>
    </location>
</feature>
<reference evidence="2" key="1">
    <citation type="submission" date="2022-02" db="EMBL/GenBank/DDBJ databases">
        <title>Atlantic sturgeon de novo genome assembly.</title>
        <authorList>
            <person name="Stock M."/>
            <person name="Klopp C."/>
            <person name="Guiguen Y."/>
            <person name="Cabau C."/>
            <person name="Parinello H."/>
            <person name="Santidrian Yebra-Pimentel E."/>
            <person name="Kuhl H."/>
            <person name="Dirks R.P."/>
            <person name="Guessner J."/>
            <person name="Wuertz S."/>
            <person name="Du K."/>
            <person name="Schartl M."/>
        </authorList>
    </citation>
    <scope>NUCLEOTIDE SEQUENCE</scope>
    <source>
        <strain evidence="2">STURGEONOMICS-FGT-2020</strain>
        <tissue evidence="2">Whole blood</tissue>
    </source>
</reference>
<evidence type="ECO:0000313" key="3">
    <source>
        <dbReference type="Proteomes" id="UP001230051"/>
    </source>
</evidence>
<feature type="region of interest" description="Disordered" evidence="1">
    <location>
        <begin position="169"/>
        <end position="221"/>
    </location>
</feature>
<evidence type="ECO:0000256" key="1">
    <source>
        <dbReference type="SAM" id="MobiDB-lite"/>
    </source>
</evidence>
<feature type="region of interest" description="Disordered" evidence="1">
    <location>
        <begin position="233"/>
        <end position="288"/>
    </location>
</feature>
<dbReference type="EMBL" id="JAGXEW010000041">
    <property type="protein sequence ID" value="KAK1153463.1"/>
    <property type="molecule type" value="Genomic_DNA"/>
</dbReference>
<organism evidence="2 3">
    <name type="scientific">Acipenser oxyrinchus oxyrinchus</name>
    <dbReference type="NCBI Taxonomy" id="40147"/>
    <lineage>
        <taxon>Eukaryota</taxon>
        <taxon>Metazoa</taxon>
        <taxon>Chordata</taxon>
        <taxon>Craniata</taxon>
        <taxon>Vertebrata</taxon>
        <taxon>Euteleostomi</taxon>
        <taxon>Actinopterygii</taxon>
        <taxon>Chondrostei</taxon>
        <taxon>Acipenseriformes</taxon>
        <taxon>Acipenseridae</taxon>
        <taxon>Acipenser</taxon>
    </lineage>
</organism>
<comment type="caution">
    <text evidence="2">The sequence shown here is derived from an EMBL/GenBank/DDBJ whole genome shotgun (WGS) entry which is preliminary data.</text>
</comment>
<feature type="compositionally biased region" description="Basic residues" evidence="1">
    <location>
        <begin position="335"/>
        <end position="355"/>
    </location>
</feature>
<feature type="compositionally biased region" description="Basic and acidic residues" evidence="1">
    <location>
        <begin position="271"/>
        <end position="285"/>
    </location>
</feature>
<gene>
    <name evidence="2" type="primary">Ccdc84</name>
    <name evidence="2" type="ORF">AOXY_G29982</name>
</gene>
<dbReference type="AlphaFoldDB" id="A0AAD8CPR4"/>
<dbReference type="PANTHER" id="PTHR31198:SF1">
    <property type="entry name" value="CENTROSOMAL AT-AC SPLICING FACTOR"/>
    <property type="match status" value="1"/>
</dbReference>
<accession>A0AAD8CPR4</accession>
<keyword evidence="3" id="KW-1185">Reference proteome</keyword>
<proteinExistence type="predicted"/>
<name>A0AAD8CPR4_ACIOX</name>
<dbReference type="InterPro" id="IPR028015">
    <property type="entry name" value="CCDC84-like"/>
</dbReference>
<dbReference type="Pfam" id="PF14968">
    <property type="entry name" value="CCDC84"/>
    <property type="match status" value="1"/>
</dbReference>